<proteinExistence type="predicted"/>
<evidence type="ECO:0000256" key="2">
    <source>
        <dbReference type="ARBA" id="ARBA00023315"/>
    </source>
</evidence>
<dbReference type="PANTHER" id="PTHR43877">
    <property type="entry name" value="AMINOALKYLPHOSPHONATE N-ACETYLTRANSFERASE-RELATED-RELATED"/>
    <property type="match status" value="1"/>
</dbReference>
<evidence type="ECO:0000313" key="4">
    <source>
        <dbReference type="EMBL" id="KAJ9156259.1"/>
    </source>
</evidence>
<dbReference type="Proteomes" id="UP001174694">
    <property type="component" value="Unassembled WGS sequence"/>
</dbReference>
<dbReference type="Gene3D" id="3.40.630.30">
    <property type="match status" value="1"/>
</dbReference>
<dbReference type="Pfam" id="PF00583">
    <property type="entry name" value="Acetyltransf_1"/>
    <property type="match status" value="1"/>
</dbReference>
<accession>A0AA38RS15</accession>
<dbReference type="PROSITE" id="PS51186">
    <property type="entry name" value="GNAT"/>
    <property type="match status" value="1"/>
</dbReference>
<dbReference type="InterPro" id="IPR016181">
    <property type="entry name" value="Acyl_CoA_acyltransferase"/>
</dbReference>
<keyword evidence="1" id="KW-0808">Transferase</keyword>
<evidence type="ECO:0000259" key="3">
    <source>
        <dbReference type="PROSITE" id="PS51186"/>
    </source>
</evidence>
<evidence type="ECO:0000313" key="5">
    <source>
        <dbReference type="Proteomes" id="UP001174694"/>
    </source>
</evidence>
<reference evidence="4" key="1">
    <citation type="submission" date="2022-07" db="EMBL/GenBank/DDBJ databases">
        <title>Fungi with potential for degradation of polypropylene.</title>
        <authorList>
            <person name="Gostincar C."/>
        </authorList>
    </citation>
    <scope>NUCLEOTIDE SEQUENCE</scope>
    <source>
        <strain evidence="4">EXF-13308</strain>
    </source>
</reference>
<keyword evidence="2" id="KW-0012">Acyltransferase</keyword>
<organism evidence="4 5">
    <name type="scientific">Pleurostoma richardsiae</name>
    <dbReference type="NCBI Taxonomy" id="41990"/>
    <lineage>
        <taxon>Eukaryota</taxon>
        <taxon>Fungi</taxon>
        <taxon>Dikarya</taxon>
        <taxon>Ascomycota</taxon>
        <taxon>Pezizomycotina</taxon>
        <taxon>Sordariomycetes</taxon>
        <taxon>Sordariomycetidae</taxon>
        <taxon>Calosphaeriales</taxon>
        <taxon>Pleurostomataceae</taxon>
        <taxon>Pleurostoma</taxon>
    </lineage>
</organism>
<dbReference type="AlphaFoldDB" id="A0AA38RS15"/>
<dbReference type="CDD" id="cd04301">
    <property type="entry name" value="NAT_SF"/>
    <property type="match status" value="1"/>
</dbReference>
<evidence type="ECO:0000256" key="1">
    <source>
        <dbReference type="ARBA" id="ARBA00022679"/>
    </source>
</evidence>
<dbReference type="SUPFAM" id="SSF55729">
    <property type="entry name" value="Acyl-CoA N-acyltransferases (Nat)"/>
    <property type="match status" value="1"/>
</dbReference>
<gene>
    <name evidence="4" type="ORF">NKR23_g1237</name>
</gene>
<feature type="domain" description="N-acetyltransferase" evidence="3">
    <location>
        <begin position="9"/>
        <end position="179"/>
    </location>
</feature>
<name>A0AA38RS15_9PEZI</name>
<keyword evidence="5" id="KW-1185">Reference proteome</keyword>
<dbReference type="InterPro" id="IPR050832">
    <property type="entry name" value="Bact_Acetyltransf"/>
</dbReference>
<dbReference type="EMBL" id="JANBVO010000002">
    <property type="protein sequence ID" value="KAJ9156259.1"/>
    <property type="molecule type" value="Genomic_DNA"/>
</dbReference>
<dbReference type="InterPro" id="IPR000182">
    <property type="entry name" value="GNAT_dom"/>
</dbReference>
<dbReference type="GO" id="GO:0016747">
    <property type="term" value="F:acyltransferase activity, transferring groups other than amino-acyl groups"/>
    <property type="evidence" value="ECO:0007669"/>
    <property type="project" value="InterPro"/>
</dbReference>
<sequence length="179" mass="19845">MAITSQTQIDVRPASPDDAVDIAKLGAHVFSATFGHSVQPHELKAYLDDSYSTEATTKDISDPSRDMIVATNEDGQIVGFGLLTRGSSEPCIAHVGSTIELQRLYVHPDFHGKGIGKILVNTMENMARKQAFKHMWLGVWEENHKAQRVYEKLGYKIVGDHDFVIGGVIQTDHIMLKEL</sequence>
<protein>
    <recommendedName>
        <fullName evidence="3">N-acetyltransferase domain-containing protein</fullName>
    </recommendedName>
</protein>
<comment type="caution">
    <text evidence="4">The sequence shown here is derived from an EMBL/GenBank/DDBJ whole genome shotgun (WGS) entry which is preliminary data.</text>
</comment>